<dbReference type="Proteomes" id="UP000243876">
    <property type="component" value="Unassembled WGS sequence"/>
</dbReference>
<reference evidence="4" key="1">
    <citation type="submission" date="2015-02" db="EMBL/GenBank/DDBJ databases">
        <authorList>
            <person name="Gon?alves P."/>
        </authorList>
    </citation>
    <scope>NUCLEOTIDE SEQUENCE [LARGE SCALE GENOMIC DNA]</scope>
</reference>
<dbReference type="PANTHER" id="PTHR34154">
    <property type="entry name" value="ALKALI-SENSITIVE LINKAGE PROTEIN 1"/>
    <property type="match status" value="1"/>
</dbReference>
<feature type="domain" description="Asl1-like glycosyl hydrolase catalytic" evidence="2">
    <location>
        <begin position="120"/>
        <end position="174"/>
    </location>
</feature>
<accession>A0A0D6EMU2</accession>
<feature type="compositionally biased region" description="Low complexity" evidence="1">
    <location>
        <begin position="182"/>
        <end position="194"/>
    </location>
</feature>
<feature type="domain" description="Asl1-like glycosyl hydrolase catalytic" evidence="2">
    <location>
        <begin position="323"/>
        <end position="395"/>
    </location>
</feature>
<organism evidence="3 4">
    <name type="scientific">Sporidiobolus salmonicolor</name>
    <name type="common">Yeast-like fungus</name>
    <name type="synonym">Sporobolomyces salmonicolor</name>
    <dbReference type="NCBI Taxonomy" id="5005"/>
    <lineage>
        <taxon>Eukaryota</taxon>
        <taxon>Fungi</taxon>
        <taxon>Dikarya</taxon>
        <taxon>Basidiomycota</taxon>
        <taxon>Pucciniomycotina</taxon>
        <taxon>Microbotryomycetes</taxon>
        <taxon>Sporidiobolales</taxon>
        <taxon>Sporidiobolaceae</taxon>
        <taxon>Sporobolomyces</taxon>
    </lineage>
</organism>
<dbReference type="GO" id="GO:0071966">
    <property type="term" value="P:fungal-type cell wall polysaccharide metabolic process"/>
    <property type="evidence" value="ECO:0007669"/>
    <property type="project" value="TreeGrafter"/>
</dbReference>
<dbReference type="SUPFAM" id="SSF51445">
    <property type="entry name" value="(Trans)glycosidases"/>
    <property type="match status" value="1"/>
</dbReference>
<evidence type="ECO:0000313" key="4">
    <source>
        <dbReference type="Proteomes" id="UP000243876"/>
    </source>
</evidence>
<dbReference type="InterPro" id="IPR024655">
    <property type="entry name" value="Asl1_glyco_hydro_catalytic"/>
</dbReference>
<proteinExistence type="predicted"/>
<protein>
    <submittedName>
        <fullName evidence="3">SPOSA6832_02756-mRNA-1:cds</fullName>
    </submittedName>
</protein>
<feature type="non-terminal residue" evidence="3">
    <location>
        <position position="1"/>
    </location>
</feature>
<dbReference type="AlphaFoldDB" id="A0A0D6EMU2"/>
<evidence type="ECO:0000256" key="1">
    <source>
        <dbReference type="SAM" id="MobiDB-lite"/>
    </source>
</evidence>
<dbReference type="EMBL" id="CENE01000011">
    <property type="protein sequence ID" value="CEQ41073.1"/>
    <property type="molecule type" value="Genomic_DNA"/>
</dbReference>
<evidence type="ECO:0000313" key="3">
    <source>
        <dbReference type="EMBL" id="CEQ41073.1"/>
    </source>
</evidence>
<dbReference type="InterPro" id="IPR053183">
    <property type="entry name" value="ASL1"/>
</dbReference>
<sequence>MSPSATFATAAVEAQRSQAIYESKKAERLYLRARKFGRAHKASVFKRREETWEEDVTSLESELAKKSHTTSTAATTPSASESSTPLSAADTAPERAATATATATVSVKKKGVGYNTLSLTDALDIGWLYDWASIPGGTVPDGREFVPMLWGAETGDWMTVAQEAVDNGAKYLLGHVSSTSLTTSSDTITDIPSTHARPDDPLPFHNSSSSTNDFVALSFNEPDLVCTPSSCQSNLTVAEAIDLWGTNMEPFHKLGVQLVSPAVTNGGEFLSFAPRLLSWLRFRRARRVTSRPSHWRDLAARVPRQCDREGLPRRCDCPPLVITNYLTDAYDAFGLPIWLTEFAGSGTVAEQQEFFETVIPWMEDHVQVERYAAFGDFTGTFVAPDGSLTDLGATYSAA</sequence>
<dbReference type="PANTHER" id="PTHR34154:SF3">
    <property type="entry name" value="ALKALI-SENSITIVE LINKAGE PROTEIN 1"/>
    <property type="match status" value="1"/>
</dbReference>
<dbReference type="OrthoDB" id="5959761at2759"/>
<dbReference type="Pfam" id="PF11790">
    <property type="entry name" value="Glyco_hydro_cc"/>
    <property type="match status" value="3"/>
</dbReference>
<evidence type="ECO:0000259" key="2">
    <source>
        <dbReference type="Pfam" id="PF11790"/>
    </source>
</evidence>
<feature type="region of interest" description="Disordered" evidence="1">
    <location>
        <begin position="182"/>
        <end position="205"/>
    </location>
</feature>
<feature type="domain" description="Asl1-like glycosyl hydrolase catalytic" evidence="2">
    <location>
        <begin position="210"/>
        <end position="280"/>
    </location>
</feature>
<gene>
    <name evidence="3" type="primary">SPOSA6832_02756</name>
</gene>
<feature type="compositionally biased region" description="Low complexity" evidence="1">
    <location>
        <begin position="69"/>
        <end position="95"/>
    </location>
</feature>
<name>A0A0D6EMU2_SPOSA</name>
<keyword evidence="4" id="KW-1185">Reference proteome</keyword>
<feature type="region of interest" description="Disordered" evidence="1">
    <location>
        <begin position="61"/>
        <end position="95"/>
    </location>
</feature>
<dbReference type="InterPro" id="IPR017853">
    <property type="entry name" value="GH"/>
</dbReference>
<dbReference type="GO" id="GO:0009277">
    <property type="term" value="C:fungal-type cell wall"/>
    <property type="evidence" value="ECO:0007669"/>
    <property type="project" value="TreeGrafter"/>
</dbReference>